<dbReference type="InterPro" id="IPR035225">
    <property type="entry name" value="DUF5338"/>
</dbReference>
<dbReference type="Proteomes" id="UP000539372">
    <property type="component" value="Unassembled WGS sequence"/>
</dbReference>
<dbReference type="EMBL" id="JABBNT010000002">
    <property type="protein sequence ID" value="NMM43936.1"/>
    <property type="molecule type" value="Genomic_DNA"/>
</dbReference>
<proteinExistence type="predicted"/>
<gene>
    <name evidence="1" type="ORF">HH303_05580</name>
</gene>
<dbReference type="RefSeq" id="WP_169624254.1">
    <property type="nucleotide sequence ID" value="NZ_JABBNT010000002.1"/>
</dbReference>
<accession>A0A7Y0DZX8</accession>
<evidence type="ECO:0000313" key="2">
    <source>
        <dbReference type="Proteomes" id="UP000539372"/>
    </source>
</evidence>
<dbReference type="Pfam" id="PF17273">
    <property type="entry name" value="DUF5338"/>
    <property type="match status" value="1"/>
</dbReference>
<reference evidence="1 2" key="1">
    <citation type="submission" date="2020-04" db="EMBL/GenBank/DDBJ databases">
        <title>Rhodospirillaceae bacterium KN72 isolated from deep sea.</title>
        <authorList>
            <person name="Zhang D.-C."/>
        </authorList>
    </citation>
    <scope>NUCLEOTIDE SEQUENCE [LARGE SCALE GENOMIC DNA]</scope>
    <source>
        <strain evidence="1 2">KN72</strain>
    </source>
</reference>
<organism evidence="1 2">
    <name type="scientific">Pacificispira spongiicola</name>
    <dbReference type="NCBI Taxonomy" id="2729598"/>
    <lineage>
        <taxon>Bacteria</taxon>
        <taxon>Pseudomonadati</taxon>
        <taxon>Pseudomonadota</taxon>
        <taxon>Alphaproteobacteria</taxon>
        <taxon>Rhodospirillales</taxon>
        <taxon>Rhodospirillaceae</taxon>
        <taxon>Pacificispira</taxon>
    </lineage>
</organism>
<comment type="caution">
    <text evidence="1">The sequence shown here is derived from an EMBL/GenBank/DDBJ whole genome shotgun (WGS) entry which is preliminary data.</text>
</comment>
<dbReference type="AlphaFoldDB" id="A0A7Y0DZX8"/>
<protein>
    <submittedName>
        <fullName evidence="1">TraK family protein</fullName>
    </submittedName>
</protein>
<sequence>MKRYKGKAEILAVGPEILAFLKAGHTVLEVFDILKARGAITISQAAFYRQVGRLKASTRDRTASTPSGDKHFLKSNNETRFPSIHEVDGAPFAIRRPDFDPAKKAKI</sequence>
<keyword evidence="2" id="KW-1185">Reference proteome</keyword>
<evidence type="ECO:0000313" key="1">
    <source>
        <dbReference type="EMBL" id="NMM43936.1"/>
    </source>
</evidence>
<name>A0A7Y0DZX8_9PROT</name>